<dbReference type="SUPFAM" id="SSF50891">
    <property type="entry name" value="Cyclophilin-like"/>
    <property type="match status" value="1"/>
</dbReference>
<feature type="domain" description="PPIase cyclophilin-type" evidence="4">
    <location>
        <begin position="52"/>
        <end position="187"/>
    </location>
</feature>
<dbReference type="EC" id="5.2.1.8" evidence="3"/>
<dbReference type="AlphaFoldDB" id="A0A235BVH5"/>
<dbReference type="PROSITE" id="PS50072">
    <property type="entry name" value="CSA_PPIASE_2"/>
    <property type="match status" value="1"/>
</dbReference>
<dbReference type="Gene3D" id="2.40.100.10">
    <property type="entry name" value="Cyclophilin-like"/>
    <property type="match status" value="1"/>
</dbReference>
<accession>A0A235BVH5</accession>
<dbReference type="GO" id="GO:0003755">
    <property type="term" value="F:peptidyl-prolyl cis-trans isomerase activity"/>
    <property type="evidence" value="ECO:0007669"/>
    <property type="project" value="UniProtKB-UniRule"/>
</dbReference>
<dbReference type="PRINTS" id="PR00153">
    <property type="entry name" value="CSAPPISMRASE"/>
</dbReference>
<evidence type="ECO:0000259" key="4">
    <source>
        <dbReference type="PROSITE" id="PS50072"/>
    </source>
</evidence>
<reference evidence="5 6" key="1">
    <citation type="submission" date="2017-07" db="EMBL/GenBank/DDBJ databases">
        <title>Recovery of genomes from metagenomes via a dereplication, aggregation, and scoring strategy.</title>
        <authorList>
            <person name="Sieber C.M."/>
            <person name="Probst A.J."/>
            <person name="Sharrar A."/>
            <person name="Thomas B.C."/>
            <person name="Hess M."/>
            <person name="Tringe S.G."/>
            <person name="Banfield J.F."/>
        </authorList>
    </citation>
    <scope>NUCLEOTIDE SEQUENCE [LARGE SCALE GENOMIC DNA]</scope>
    <source>
        <strain evidence="5">JGI_Cruoil_03_44_89</strain>
    </source>
</reference>
<evidence type="ECO:0000313" key="6">
    <source>
        <dbReference type="Proteomes" id="UP000215215"/>
    </source>
</evidence>
<comment type="function">
    <text evidence="3">PPIases accelerate the folding of proteins. It catalyzes the cis-trans isomerization of proline imidic peptide bonds in oligopeptides.</text>
</comment>
<name>A0A235BVH5_UNCW3</name>
<comment type="catalytic activity">
    <reaction evidence="3">
        <text>[protein]-peptidylproline (omega=180) = [protein]-peptidylproline (omega=0)</text>
        <dbReference type="Rhea" id="RHEA:16237"/>
        <dbReference type="Rhea" id="RHEA-COMP:10747"/>
        <dbReference type="Rhea" id="RHEA-COMP:10748"/>
        <dbReference type="ChEBI" id="CHEBI:83833"/>
        <dbReference type="ChEBI" id="CHEBI:83834"/>
        <dbReference type="EC" id="5.2.1.8"/>
    </reaction>
</comment>
<dbReference type="PANTHER" id="PTHR45625">
    <property type="entry name" value="PEPTIDYL-PROLYL CIS-TRANS ISOMERASE-RELATED"/>
    <property type="match status" value="1"/>
</dbReference>
<dbReference type="Proteomes" id="UP000215215">
    <property type="component" value="Unassembled WGS sequence"/>
</dbReference>
<evidence type="ECO:0000313" key="5">
    <source>
        <dbReference type="EMBL" id="OYD15747.1"/>
    </source>
</evidence>
<keyword evidence="2 3" id="KW-0413">Isomerase</keyword>
<sequence length="194" mass="21493">MNRVYLIVLSLFLFQGVVRGRAVIGEEERAAFMDTVKLTGNKLAVVTMMDGGEFRMRFFPEDAPNTVKNFIMLARAGFYDSLTFHRVEKDPPFVVQGGDPRGDGRGGPGYAIAAEFNDRPHREGTVAMARSNDPNSAGSQFYICLAPQPRLDGKYTVFGEVVEGMDVVWKIEAGDTMKSVRIEEVSPDTTESEK</sequence>
<protein>
    <recommendedName>
        <fullName evidence="3">Peptidyl-prolyl cis-trans isomerase</fullName>
        <shortName evidence="3">PPIase</shortName>
        <ecNumber evidence="3">5.2.1.8</ecNumber>
    </recommendedName>
</protein>
<evidence type="ECO:0000256" key="2">
    <source>
        <dbReference type="ARBA" id="ARBA00023235"/>
    </source>
</evidence>
<keyword evidence="1 3" id="KW-0697">Rotamase</keyword>
<dbReference type="InterPro" id="IPR002130">
    <property type="entry name" value="Cyclophilin-type_PPIase_dom"/>
</dbReference>
<dbReference type="InterPro" id="IPR029000">
    <property type="entry name" value="Cyclophilin-like_dom_sf"/>
</dbReference>
<evidence type="ECO:0000256" key="3">
    <source>
        <dbReference type="RuleBase" id="RU363019"/>
    </source>
</evidence>
<dbReference type="PANTHER" id="PTHR45625:SF4">
    <property type="entry name" value="PEPTIDYLPROLYL ISOMERASE DOMAIN AND WD REPEAT-CONTAINING PROTEIN 1"/>
    <property type="match status" value="1"/>
</dbReference>
<comment type="similarity">
    <text evidence="3">Belongs to the cyclophilin-type PPIase family.</text>
</comment>
<comment type="caution">
    <text evidence="5">The sequence shown here is derived from an EMBL/GenBank/DDBJ whole genome shotgun (WGS) entry which is preliminary data.</text>
</comment>
<dbReference type="EMBL" id="NOZQ01000103">
    <property type="protein sequence ID" value="OYD15747.1"/>
    <property type="molecule type" value="Genomic_DNA"/>
</dbReference>
<dbReference type="InterPro" id="IPR044666">
    <property type="entry name" value="Cyclophilin_A-like"/>
</dbReference>
<evidence type="ECO:0000256" key="1">
    <source>
        <dbReference type="ARBA" id="ARBA00023110"/>
    </source>
</evidence>
<organism evidence="5 6">
    <name type="scientific">candidate division WOR-3 bacterium JGI_Cruoil_03_44_89</name>
    <dbReference type="NCBI Taxonomy" id="1973748"/>
    <lineage>
        <taxon>Bacteria</taxon>
        <taxon>Bacteria division WOR-3</taxon>
    </lineage>
</organism>
<proteinExistence type="inferred from homology"/>
<dbReference type="Pfam" id="PF00160">
    <property type="entry name" value="Pro_isomerase"/>
    <property type="match status" value="1"/>
</dbReference>
<dbReference type="CDD" id="cd00317">
    <property type="entry name" value="cyclophilin"/>
    <property type="match status" value="1"/>
</dbReference>
<gene>
    <name evidence="5" type="ORF">CH333_04900</name>
</gene>